<evidence type="ECO:0000256" key="1">
    <source>
        <dbReference type="SAM" id="MobiDB-lite"/>
    </source>
</evidence>
<dbReference type="RefSeq" id="WP_207089576.1">
    <property type="nucleotide sequence ID" value="NZ_JAFLQW010000498.1"/>
</dbReference>
<proteinExistence type="predicted"/>
<evidence type="ECO:0000313" key="3">
    <source>
        <dbReference type="Proteomes" id="UP000664844"/>
    </source>
</evidence>
<keyword evidence="3" id="KW-1185">Reference proteome</keyword>
<dbReference type="Proteomes" id="UP000664844">
    <property type="component" value="Unassembled WGS sequence"/>
</dbReference>
<feature type="region of interest" description="Disordered" evidence="1">
    <location>
        <begin position="1"/>
        <end position="34"/>
    </location>
</feature>
<gene>
    <name evidence="2" type="ORF">J0895_19010</name>
</gene>
<name>A0ABS3FVH0_9CYAN</name>
<evidence type="ECO:0000313" key="2">
    <source>
        <dbReference type="EMBL" id="MBO0351123.1"/>
    </source>
</evidence>
<dbReference type="EMBL" id="JAFLQW010000498">
    <property type="protein sequence ID" value="MBO0351123.1"/>
    <property type="molecule type" value="Genomic_DNA"/>
</dbReference>
<comment type="caution">
    <text evidence="2">The sequence shown here is derived from an EMBL/GenBank/DDBJ whole genome shotgun (WGS) entry which is preliminary data.</text>
</comment>
<organism evidence="2 3">
    <name type="scientific">Phormidium pseudopriestleyi FRX01</name>
    <dbReference type="NCBI Taxonomy" id="1759528"/>
    <lineage>
        <taxon>Bacteria</taxon>
        <taxon>Bacillati</taxon>
        <taxon>Cyanobacteriota</taxon>
        <taxon>Cyanophyceae</taxon>
        <taxon>Oscillatoriophycideae</taxon>
        <taxon>Oscillatoriales</taxon>
        <taxon>Oscillatoriaceae</taxon>
        <taxon>Phormidium</taxon>
    </lineage>
</organism>
<sequence>MKIALQGDRTSGSRTLARGGLGWGPPDVAKPRQEEIGWHPSPYRRDRLMRVREVAIATCA</sequence>
<reference evidence="2 3" key="1">
    <citation type="submission" date="2021-03" db="EMBL/GenBank/DDBJ databases">
        <title>Metabolic Capacity of the Antarctic Cyanobacterium Phormidium pseudopriestleyi that Sustains Oxygenic Photosynthesis in the Presence of Hydrogen Sulfide.</title>
        <authorList>
            <person name="Lumian J.E."/>
            <person name="Jungblut A.D."/>
            <person name="Dillon M.L."/>
            <person name="Hawes I."/>
            <person name="Doran P.T."/>
            <person name="Mackey T.J."/>
            <person name="Dick G.J."/>
            <person name="Grettenberger C.L."/>
            <person name="Sumner D.Y."/>
        </authorList>
    </citation>
    <scope>NUCLEOTIDE SEQUENCE [LARGE SCALE GENOMIC DNA]</scope>
    <source>
        <strain evidence="2 3">FRX01</strain>
    </source>
</reference>
<accession>A0ABS3FVH0</accession>
<protein>
    <submittedName>
        <fullName evidence="2">Uncharacterized protein</fullName>
    </submittedName>
</protein>